<dbReference type="EMBL" id="CADEBD010000843">
    <property type="protein sequence ID" value="CAB3260424.1"/>
    <property type="molecule type" value="Genomic_DNA"/>
</dbReference>
<sequence>MEGPCSRSEAFGALRALHEARVAQCARSQALALDARALRCRETVVCLGAGLLGAALGARSERRDSIFRCRHRTSINNQKTSIFLKFI</sequence>
<dbReference type="AlphaFoldDB" id="A0A8S1BCD3"/>
<organism evidence="1 2">
    <name type="scientific">Arctia plantaginis</name>
    <name type="common">Wood tiger moth</name>
    <name type="synonym">Phalaena plantaginis</name>
    <dbReference type="NCBI Taxonomy" id="874455"/>
    <lineage>
        <taxon>Eukaryota</taxon>
        <taxon>Metazoa</taxon>
        <taxon>Ecdysozoa</taxon>
        <taxon>Arthropoda</taxon>
        <taxon>Hexapoda</taxon>
        <taxon>Insecta</taxon>
        <taxon>Pterygota</taxon>
        <taxon>Neoptera</taxon>
        <taxon>Endopterygota</taxon>
        <taxon>Lepidoptera</taxon>
        <taxon>Glossata</taxon>
        <taxon>Ditrysia</taxon>
        <taxon>Noctuoidea</taxon>
        <taxon>Erebidae</taxon>
        <taxon>Arctiinae</taxon>
        <taxon>Arctia</taxon>
    </lineage>
</organism>
<dbReference type="Proteomes" id="UP000494256">
    <property type="component" value="Unassembled WGS sequence"/>
</dbReference>
<comment type="caution">
    <text evidence="1">The sequence shown here is derived from an EMBL/GenBank/DDBJ whole genome shotgun (WGS) entry which is preliminary data.</text>
</comment>
<gene>
    <name evidence="1" type="ORF">APLA_LOCUS16953</name>
</gene>
<dbReference type="OrthoDB" id="10255247at2759"/>
<name>A0A8S1BCD3_ARCPL</name>
<proteinExistence type="predicted"/>
<protein>
    <submittedName>
        <fullName evidence="1">Uncharacterized protein</fullName>
    </submittedName>
</protein>
<evidence type="ECO:0000313" key="2">
    <source>
        <dbReference type="Proteomes" id="UP000494256"/>
    </source>
</evidence>
<accession>A0A8S1BCD3</accession>
<reference evidence="1 2" key="1">
    <citation type="submission" date="2020-04" db="EMBL/GenBank/DDBJ databases">
        <authorList>
            <person name="Wallbank WR R."/>
            <person name="Pardo Diaz C."/>
            <person name="Kozak K."/>
            <person name="Martin S."/>
            <person name="Jiggins C."/>
            <person name="Moest M."/>
            <person name="Warren A I."/>
            <person name="Byers J.R.P. K."/>
            <person name="Montejo-Kovacevich G."/>
            <person name="Yen C E."/>
        </authorList>
    </citation>
    <scope>NUCLEOTIDE SEQUENCE [LARGE SCALE GENOMIC DNA]</scope>
</reference>
<evidence type="ECO:0000313" key="1">
    <source>
        <dbReference type="EMBL" id="CAB3260424.1"/>
    </source>
</evidence>